<comment type="caution">
    <text evidence="7">The sequence shown here is derived from an EMBL/GenBank/DDBJ whole genome shotgun (WGS) entry which is preliminary data.</text>
</comment>
<dbReference type="InterPro" id="IPR036527">
    <property type="entry name" value="SCP2_sterol-bd_dom_sf"/>
</dbReference>
<keyword evidence="1" id="KW-0479">Metal-binding</keyword>
<dbReference type="Pfam" id="PF14863">
    <property type="entry name" value="Alkyl_sulf_dimr"/>
    <property type="match status" value="1"/>
</dbReference>
<evidence type="ECO:0000313" key="7">
    <source>
        <dbReference type="EMBL" id="MBK1616952.1"/>
    </source>
</evidence>
<dbReference type="GO" id="GO:0046872">
    <property type="term" value="F:metal ion binding"/>
    <property type="evidence" value="ECO:0007669"/>
    <property type="project" value="UniProtKB-KW"/>
</dbReference>
<keyword evidence="5" id="KW-0732">Signal</keyword>
<dbReference type="Proteomes" id="UP001138768">
    <property type="component" value="Unassembled WGS sequence"/>
</dbReference>
<dbReference type="Pfam" id="PF00753">
    <property type="entry name" value="Lactamase_B"/>
    <property type="match status" value="1"/>
</dbReference>
<keyword evidence="3" id="KW-0862">Zinc</keyword>
<dbReference type="PROSITE" id="PS51257">
    <property type="entry name" value="PROKAR_LIPOPROTEIN"/>
    <property type="match status" value="1"/>
</dbReference>
<dbReference type="Pfam" id="PF14864">
    <property type="entry name" value="Alkyl_sulf_C"/>
    <property type="match status" value="1"/>
</dbReference>
<evidence type="ECO:0000256" key="3">
    <source>
        <dbReference type="ARBA" id="ARBA00022833"/>
    </source>
</evidence>
<dbReference type="GO" id="GO:0046983">
    <property type="term" value="F:protein dimerization activity"/>
    <property type="evidence" value="ECO:0007669"/>
    <property type="project" value="InterPro"/>
</dbReference>
<dbReference type="GO" id="GO:0030288">
    <property type="term" value="C:outer membrane-bounded periplasmic space"/>
    <property type="evidence" value="ECO:0007669"/>
    <property type="project" value="TreeGrafter"/>
</dbReference>
<reference evidence="7 8" key="1">
    <citation type="journal article" date="2020" name="Microorganisms">
        <title>Osmotic Adaptation and Compatible Solute Biosynthesis of Phototrophic Bacteria as Revealed from Genome Analyses.</title>
        <authorList>
            <person name="Imhoff J.F."/>
            <person name="Rahn T."/>
            <person name="Kunzel S."/>
            <person name="Keller A."/>
            <person name="Neulinger S.C."/>
        </authorList>
    </citation>
    <scope>NUCLEOTIDE SEQUENCE [LARGE SCALE GENOMIC DNA]</scope>
    <source>
        <strain evidence="7 8">DSM 25653</strain>
    </source>
</reference>
<dbReference type="InterPro" id="IPR044097">
    <property type="entry name" value="Bds1/SdsA1_MBL-fold"/>
</dbReference>
<dbReference type="InterPro" id="IPR029228">
    <property type="entry name" value="Alkyl_sulf_dimr"/>
</dbReference>
<gene>
    <name evidence="7" type="ORF">CKO42_00510</name>
</gene>
<dbReference type="InterPro" id="IPR001279">
    <property type="entry name" value="Metallo-B-lactamas"/>
</dbReference>
<keyword evidence="8" id="KW-1185">Reference proteome</keyword>
<dbReference type="AlphaFoldDB" id="A0A9X1B2W8"/>
<dbReference type="Gene3D" id="3.60.15.30">
    <property type="entry name" value="Metallo-beta-lactamase domain"/>
    <property type="match status" value="1"/>
</dbReference>
<dbReference type="Gene3D" id="3.30.1050.10">
    <property type="entry name" value="SCP2 sterol-binding domain"/>
    <property type="match status" value="1"/>
</dbReference>
<dbReference type="CDD" id="cd07710">
    <property type="entry name" value="arylsulfatase_Sdsa1-like_MBL-fold"/>
    <property type="match status" value="1"/>
</dbReference>
<dbReference type="InterPro" id="IPR038536">
    <property type="entry name" value="Alkyl/aryl-sulf_dimr_sf"/>
</dbReference>
<dbReference type="GO" id="GO:0018909">
    <property type="term" value="P:dodecyl sulfate metabolic process"/>
    <property type="evidence" value="ECO:0007669"/>
    <property type="project" value="InterPro"/>
</dbReference>
<dbReference type="PANTHER" id="PTHR43223">
    <property type="entry name" value="ALKYL/ARYL-SULFATASE"/>
    <property type="match status" value="1"/>
</dbReference>
<dbReference type="SMART" id="SM00849">
    <property type="entry name" value="Lactamase_B"/>
    <property type="match status" value="1"/>
</dbReference>
<protein>
    <recommendedName>
        <fullName evidence="6">Metallo-beta-lactamase domain-containing protein</fullName>
    </recommendedName>
</protein>
<dbReference type="GO" id="GO:0018741">
    <property type="term" value="F:linear primary-alkylsulfatase activity"/>
    <property type="evidence" value="ECO:0007669"/>
    <property type="project" value="InterPro"/>
</dbReference>
<feature type="signal peptide" evidence="5">
    <location>
        <begin position="1"/>
        <end position="23"/>
    </location>
</feature>
<evidence type="ECO:0000259" key="6">
    <source>
        <dbReference type="SMART" id="SM00849"/>
    </source>
</evidence>
<dbReference type="PANTHER" id="PTHR43223:SF1">
    <property type="entry name" value="ALKYL_ARYL-SULFATASE BDS1"/>
    <property type="match status" value="1"/>
</dbReference>
<proteinExistence type="inferred from homology"/>
<comment type="similarity">
    <text evidence="4">Belongs to the metallo-beta-lactamase superfamily. Type III sulfatase family.</text>
</comment>
<evidence type="ECO:0000256" key="4">
    <source>
        <dbReference type="ARBA" id="ARBA00033751"/>
    </source>
</evidence>
<evidence type="ECO:0000256" key="5">
    <source>
        <dbReference type="SAM" id="SignalP"/>
    </source>
</evidence>
<dbReference type="InterPro" id="IPR029229">
    <property type="entry name" value="Alkyl_sulf_C"/>
</dbReference>
<dbReference type="EMBL" id="NRRY01000001">
    <property type="protein sequence ID" value="MBK1616952.1"/>
    <property type="molecule type" value="Genomic_DNA"/>
</dbReference>
<keyword evidence="2" id="KW-0378">Hydrolase</keyword>
<evidence type="ECO:0000256" key="2">
    <source>
        <dbReference type="ARBA" id="ARBA00022801"/>
    </source>
</evidence>
<dbReference type="SUPFAM" id="SSF55718">
    <property type="entry name" value="SCP-like"/>
    <property type="match status" value="1"/>
</dbReference>
<accession>A0A9X1B2W8</accession>
<sequence length="794" mass="87751">MKIPMTIMAVILTAACATGLAAAAETAPGAAPAQTFTLQRGENLSSLCTDIQRTGVDVSPADCMAQILFANRAWFEERFGYVWDDPASVNLDSAVRLWAGVPYLLPASLVVAQAAAGEAAEPAAVAPEETTPIHPGHFDPKGKPPSEFTKEVLRRSSEHLPFDDTRDLDENKKGFIAPMEQRQIMADAGHVAWDMDAFNFIDEQDQFDSVHPSLHRIAKLNQNYGLYEVTPGIYQVRGIDLAQMTFIRGKTGWIAYDVLVSAETARASWELLQEHVGEGLPITAVIYSHNHADHWGGVRGLINDEDVASGRVQIIAPDGFMDHLVSENVFAGNAMNRRLFYQYGLLLPRSPYGYVTQGLGHGVSGGSVGLIAPTQLITQPIEEVMVDGVRMLFQLTPDTEAPVEMNTYIPELKALWMAENVNHGMHNIYTLRGAPVRNALNWSQYINRALYLFGQEADVMFASHHWPRWGNERIQEVLRAQRDAYAHLNNQVLHHANQGVTINEIHNVYEVPETLQQTWYTRDYHGSHENNARGVIQRFLGFWDGNPTNLIPLSPSDSAPLYVEMMGGAEKILARGTELRDEGAYLYATEILNKLVQAEPQNRAARDLLADVFEQLGYQQENPGLRNSFLAAAYELRNGIPTAPIPDSGSPDVIRVMTTGQFLDFLAIRMDGRKTRGMQYGINLVTPDNDEQFAIELNNETLTNIQGFQVANPDLTITIDRADLEQVMMGEKTLEAQIADGTAKVEGDVSILEPLAAAMVEFDPRFEIMPGTNGHSALVDEDAFEAAVGNMIAE</sequence>
<dbReference type="SUPFAM" id="SSF56281">
    <property type="entry name" value="Metallo-hydrolase/oxidoreductase"/>
    <property type="match status" value="1"/>
</dbReference>
<dbReference type="InterPro" id="IPR036866">
    <property type="entry name" value="RibonucZ/Hydroxyglut_hydro"/>
</dbReference>
<evidence type="ECO:0000256" key="1">
    <source>
        <dbReference type="ARBA" id="ARBA00022723"/>
    </source>
</evidence>
<evidence type="ECO:0000313" key="8">
    <source>
        <dbReference type="Proteomes" id="UP001138768"/>
    </source>
</evidence>
<dbReference type="Gene3D" id="1.25.40.880">
    <property type="entry name" value="Alkyl sulfatase, dimerisation domain"/>
    <property type="match status" value="1"/>
</dbReference>
<feature type="chain" id="PRO_5040841190" description="Metallo-beta-lactamase domain-containing protein" evidence="5">
    <location>
        <begin position="24"/>
        <end position="794"/>
    </location>
</feature>
<name>A0A9X1B2W8_9GAMM</name>
<feature type="domain" description="Metallo-beta-lactamase" evidence="6">
    <location>
        <begin position="241"/>
        <end position="464"/>
    </location>
</feature>
<dbReference type="InterPro" id="IPR052195">
    <property type="entry name" value="Bact_Alkyl/Aryl-Sulfatase"/>
</dbReference>
<organism evidence="7 8">
    <name type="scientific">Lamprobacter modestohalophilus</name>
    <dbReference type="NCBI Taxonomy" id="1064514"/>
    <lineage>
        <taxon>Bacteria</taxon>
        <taxon>Pseudomonadati</taxon>
        <taxon>Pseudomonadota</taxon>
        <taxon>Gammaproteobacteria</taxon>
        <taxon>Chromatiales</taxon>
        <taxon>Chromatiaceae</taxon>
        <taxon>Lamprobacter</taxon>
    </lineage>
</organism>
<dbReference type="FunFam" id="3.60.15.30:FF:000001">
    <property type="entry name" value="Alkyl/aryl-sulfatase BDS1"/>
    <property type="match status" value="1"/>
</dbReference>